<keyword evidence="11" id="KW-1185">Reference proteome</keyword>
<evidence type="ECO:0000256" key="4">
    <source>
        <dbReference type="ARBA" id="ARBA00022679"/>
    </source>
</evidence>
<sequence>MNVNASNSDGIDRFIYGKIQNFSLKSRLIMGIIFIFAFGVFGLNIWINLEIHQMIMRTNPQANLYILSLIPQVRNMSILWLVLTTVMTSLFIKQSLFSLQQMNDWAITCITNPNPQEIKLKGIPKEIRTLAHSWNELLMQLHNIKEQQRQLINDLAHELRTPLTMIFGYLQRTLKRSQNLTDAQKETLEMAVADAERMIEILQDFLDLARASNSVMPLPATIVLINDVLIDMAQITAKFEHRKIDLDLPPVSIKVKADYQQLMQVFKHLLNNAVKFSNDREPITLQLNEGNGWVTVQVSDRAPTIPEQEYARIFEPFYRIDSSRTRATGGTGLGLAIVKRLVENMGGQIAVQPRPMQGNTFMIKLPSIDSKI</sequence>
<feature type="domain" description="Histidine kinase" evidence="9">
    <location>
        <begin position="154"/>
        <end position="369"/>
    </location>
</feature>
<dbReference type="GO" id="GO:0005886">
    <property type="term" value="C:plasma membrane"/>
    <property type="evidence" value="ECO:0007669"/>
    <property type="project" value="TreeGrafter"/>
</dbReference>
<dbReference type="FunFam" id="3.30.565.10:FF:000006">
    <property type="entry name" value="Sensor histidine kinase WalK"/>
    <property type="match status" value="1"/>
</dbReference>
<dbReference type="InterPro" id="IPR004358">
    <property type="entry name" value="Sig_transdc_His_kin-like_C"/>
</dbReference>
<proteinExistence type="predicted"/>
<dbReference type="SUPFAM" id="SSF55874">
    <property type="entry name" value="ATPase domain of HSP90 chaperone/DNA topoisomerase II/histidine kinase"/>
    <property type="match status" value="1"/>
</dbReference>
<comment type="catalytic activity">
    <reaction evidence="1">
        <text>ATP + protein L-histidine = ADP + protein N-phospho-L-histidine.</text>
        <dbReference type="EC" id="2.7.13.3"/>
    </reaction>
</comment>
<keyword evidence="8" id="KW-0812">Transmembrane</keyword>
<evidence type="ECO:0000259" key="9">
    <source>
        <dbReference type="PROSITE" id="PS50109"/>
    </source>
</evidence>
<evidence type="ECO:0000256" key="6">
    <source>
        <dbReference type="ARBA" id="ARBA00023012"/>
    </source>
</evidence>
<keyword evidence="6" id="KW-0902">Two-component regulatory system</keyword>
<dbReference type="InterPro" id="IPR003594">
    <property type="entry name" value="HATPase_dom"/>
</dbReference>
<accession>A0A975TA93</accession>
<dbReference type="InterPro" id="IPR050351">
    <property type="entry name" value="BphY/WalK/GraS-like"/>
</dbReference>
<reference evidence="10" key="1">
    <citation type="submission" date="2017-04" db="EMBL/GenBank/DDBJ databases">
        <title>Genome deletions in a multicellular cyanobacterial endosymbiont for morphological adaptation in marine diatoms.</title>
        <authorList>
            <person name="Wang Y."/>
            <person name="Gao H."/>
            <person name="Li R."/>
            <person name="Xu X."/>
        </authorList>
    </citation>
    <scope>NUCLEOTIDE SEQUENCE</scope>
    <source>
        <strain evidence="10">FACHB 800</strain>
    </source>
</reference>
<dbReference type="PRINTS" id="PR00344">
    <property type="entry name" value="BCTRLSENSOR"/>
</dbReference>
<dbReference type="GO" id="GO:0016036">
    <property type="term" value="P:cellular response to phosphate starvation"/>
    <property type="evidence" value="ECO:0007669"/>
    <property type="project" value="TreeGrafter"/>
</dbReference>
<dbReference type="Proteomes" id="UP000683511">
    <property type="component" value="Chromosome"/>
</dbReference>
<dbReference type="EMBL" id="CP021056">
    <property type="protein sequence ID" value="QXE25000.1"/>
    <property type="molecule type" value="Genomic_DNA"/>
</dbReference>
<dbReference type="InterPro" id="IPR036890">
    <property type="entry name" value="HATPase_C_sf"/>
</dbReference>
<keyword evidence="4" id="KW-0808">Transferase</keyword>
<evidence type="ECO:0000256" key="1">
    <source>
        <dbReference type="ARBA" id="ARBA00000085"/>
    </source>
</evidence>
<dbReference type="Gene3D" id="3.30.565.10">
    <property type="entry name" value="Histidine kinase-like ATPase, C-terminal domain"/>
    <property type="match status" value="1"/>
</dbReference>
<comment type="function">
    <text evidence="7">Photoreceptor which exists in two forms that are reversibly interconvertible by light: the R form that absorbs maximally in the red region of the spectrum and the FR form that absorbs maximally in the far-red region.</text>
</comment>
<dbReference type="AlphaFoldDB" id="A0A975TA93"/>
<evidence type="ECO:0000256" key="8">
    <source>
        <dbReference type="SAM" id="Phobius"/>
    </source>
</evidence>
<dbReference type="EC" id="2.7.13.3" evidence="2"/>
<dbReference type="InterPro" id="IPR005467">
    <property type="entry name" value="His_kinase_dom"/>
</dbReference>
<name>A0A975TA93_9NOST</name>
<dbReference type="InterPro" id="IPR003661">
    <property type="entry name" value="HisK_dim/P_dom"/>
</dbReference>
<evidence type="ECO:0000256" key="5">
    <source>
        <dbReference type="ARBA" id="ARBA00022777"/>
    </source>
</evidence>
<dbReference type="GO" id="GO:0000155">
    <property type="term" value="F:phosphorelay sensor kinase activity"/>
    <property type="evidence" value="ECO:0007669"/>
    <property type="project" value="InterPro"/>
</dbReference>
<keyword evidence="5 10" id="KW-0418">Kinase</keyword>
<dbReference type="Pfam" id="PF02518">
    <property type="entry name" value="HATPase_c"/>
    <property type="match status" value="1"/>
</dbReference>
<keyword evidence="3" id="KW-0597">Phosphoprotein</keyword>
<dbReference type="SUPFAM" id="SSF47384">
    <property type="entry name" value="Homodimeric domain of signal transducing histidine kinase"/>
    <property type="match status" value="1"/>
</dbReference>
<evidence type="ECO:0000313" key="10">
    <source>
        <dbReference type="EMBL" id="QXE25000.1"/>
    </source>
</evidence>
<evidence type="ECO:0000313" key="11">
    <source>
        <dbReference type="Proteomes" id="UP000683511"/>
    </source>
</evidence>
<dbReference type="CDD" id="cd00082">
    <property type="entry name" value="HisKA"/>
    <property type="match status" value="1"/>
</dbReference>
<dbReference type="Gene3D" id="1.10.287.130">
    <property type="match status" value="1"/>
</dbReference>
<dbReference type="SMART" id="SM00388">
    <property type="entry name" value="HisKA"/>
    <property type="match status" value="1"/>
</dbReference>
<protein>
    <recommendedName>
        <fullName evidence="2">histidine kinase</fullName>
        <ecNumber evidence="2">2.7.13.3</ecNumber>
    </recommendedName>
</protein>
<organism evidence="10 11">
    <name type="scientific">Richelia sinica FACHB-800</name>
    <dbReference type="NCBI Taxonomy" id="1357546"/>
    <lineage>
        <taxon>Bacteria</taxon>
        <taxon>Bacillati</taxon>
        <taxon>Cyanobacteriota</taxon>
        <taxon>Cyanophyceae</taxon>
        <taxon>Nostocales</taxon>
        <taxon>Nostocaceae</taxon>
        <taxon>Richelia</taxon>
    </lineage>
</organism>
<dbReference type="GO" id="GO:0004721">
    <property type="term" value="F:phosphoprotein phosphatase activity"/>
    <property type="evidence" value="ECO:0007669"/>
    <property type="project" value="TreeGrafter"/>
</dbReference>
<dbReference type="PANTHER" id="PTHR45453">
    <property type="entry name" value="PHOSPHATE REGULON SENSOR PROTEIN PHOR"/>
    <property type="match status" value="1"/>
</dbReference>
<dbReference type="PROSITE" id="PS50109">
    <property type="entry name" value="HIS_KIN"/>
    <property type="match status" value="1"/>
</dbReference>
<evidence type="ECO:0000256" key="2">
    <source>
        <dbReference type="ARBA" id="ARBA00012438"/>
    </source>
</evidence>
<feature type="transmembrane region" description="Helical" evidence="8">
    <location>
        <begin position="28"/>
        <end position="49"/>
    </location>
</feature>
<dbReference type="InterPro" id="IPR036097">
    <property type="entry name" value="HisK_dim/P_sf"/>
</dbReference>
<dbReference type="PANTHER" id="PTHR45453:SF1">
    <property type="entry name" value="PHOSPHATE REGULON SENSOR PROTEIN PHOR"/>
    <property type="match status" value="1"/>
</dbReference>
<evidence type="ECO:0000256" key="3">
    <source>
        <dbReference type="ARBA" id="ARBA00022553"/>
    </source>
</evidence>
<dbReference type="SMART" id="SM00387">
    <property type="entry name" value="HATPase_c"/>
    <property type="match status" value="1"/>
</dbReference>
<keyword evidence="8" id="KW-1133">Transmembrane helix</keyword>
<gene>
    <name evidence="10" type="ORF">B6N60_03710</name>
</gene>
<dbReference type="Pfam" id="PF00512">
    <property type="entry name" value="HisKA"/>
    <property type="match status" value="1"/>
</dbReference>
<dbReference type="KEGG" id="rsin:B6N60_03710"/>
<evidence type="ECO:0000256" key="7">
    <source>
        <dbReference type="ARBA" id="ARBA00055745"/>
    </source>
</evidence>
<keyword evidence="8" id="KW-0472">Membrane</keyword>
<feature type="transmembrane region" description="Helical" evidence="8">
    <location>
        <begin position="69"/>
        <end position="92"/>
    </location>
</feature>